<accession>A0A450UGG5</accession>
<dbReference type="Pfam" id="PF21089">
    <property type="entry name" value="PKS_DH_N"/>
    <property type="match status" value="1"/>
</dbReference>
<dbReference type="InterPro" id="IPR016036">
    <property type="entry name" value="Malonyl_transacylase_ACP-bd"/>
</dbReference>
<dbReference type="InterPro" id="IPR014043">
    <property type="entry name" value="Acyl_transferase_dom"/>
</dbReference>
<keyword evidence="4" id="KW-0597">Phosphoprotein</keyword>
<feature type="region of interest" description="N-terminal hotdog fold" evidence="8">
    <location>
        <begin position="924"/>
        <end position="1064"/>
    </location>
</feature>
<dbReference type="InterPro" id="IPR016039">
    <property type="entry name" value="Thiolase-like"/>
</dbReference>
<dbReference type="FunFam" id="3.40.50.720:FF:000209">
    <property type="entry name" value="Polyketide synthase Pks12"/>
    <property type="match status" value="1"/>
</dbReference>
<dbReference type="EMBL" id="CAADFF010000027">
    <property type="protein sequence ID" value="VFJ91618.1"/>
    <property type="molecule type" value="Genomic_DNA"/>
</dbReference>
<dbReference type="InterPro" id="IPR001227">
    <property type="entry name" value="Ac_transferase_dom_sf"/>
</dbReference>
<dbReference type="Pfam" id="PF13602">
    <property type="entry name" value="ADH_zinc_N_2"/>
    <property type="match status" value="1"/>
</dbReference>
<dbReference type="SMART" id="SM00829">
    <property type="entry name" value="PKS_ER"/>
    <property type="match status" value="1"/>
</dbReference>
<dbReference type="SUPFAM" id="SSF52777">
    <property type="entry name" value="CoA-dependent acyltransferases"/>
    <property type="match status" value="2"/>
</dbReference>
<feature type="domain" description="Carrier" evidence="10">
    <location>
        <begin position="2104"/>
        <end position="2179"/>
    </location>
</feature>
<dbReference type="GO" id="GO:0004312">
    <property type="term" value="F:fatty acid synthase activity"/>
    <property type="evidence" value="ECO:0007669"/>
    <property type="project" value="TreeGrafter"/>
</dbReference>
<dbReference type="InterPro" id="IPR018201">
    <property type="entry name" value="Ketoacyl_synth_AS"/>
</dbReference>
<feature type="region of interest" description="Disordered" evidence="9">
    <location>
        <begin position="2190"/>
        <end position="2215"/>
    </location>
</feature>
<dbReference type="CDD" id="cd05195">
    <property type="entry name" value="enoyl_red"/>
    <property type="match status" value="1"/>
</dbReference>
<dbReference type="PROSITE" id="PS00606">
    <property type="entry name" value="KS3_1"/>
    <property type="match status" value="1"/>
</dbReference>
<dbReference type="GO" id="GO:0006633">
    <property type="term" value="P:fatty acid biosynthetic process"/>
    <property type="evidence" value="ECO:0007669"/>
    <property type="project" value="UniProtKB-UniPathway"/>
</dbReference>
<dbReference type="Gene3D" id="3.40.47.10">
    <property type="match status" value="1"/>
</dbReference>
<dbReference type="InterPro" id="IPR023213">
    <property type="entry name" value="CAT-like_dom_sf"/>
</dbReference>
<dbReference type="Gene3D" id="3.40.50.720">
    <property type="entry name" value="NAD(P)-binding Rossmann-like Domain"/>
    <property type="match status" value="3"/>
</dbReference>
<dbReference type="Gene3D" id="3.30.559.30">
    <property type="entry name" value="Nonribosomal peptide synthetase, condensation domain"/>
    <property type="match status" value="1"/>
</dbReference>
<comment type="pathway">
    <text evidence="1">Lipid metabolism; fatty acid biosynthesis.</text>
</comment>
<keyword evidence="5" id="KW-0808">Transferase</keyword>
<dbReference type="InterPro" id="IPR014030">
    <property type="entry name" value="Ketoacyl_synth_N"/>
</dbReference>
<dbReference type="SMART" id="SM00822">
    <property type="entry name" value="PKS_KR"/>
    <property type="match status" value="1"/>
</dbReference>
<evidence type="ECO:0000256" key="6">
    <source>
        <dbReference type="ARBA" id="ARBA00023268"/>
    </source>
</evidence>
<dbReference type="InterPro" id="IPR001242">
    <property type="entry name" value="Condensation_dom"/>
</dbReference>
<dbReference type="InterPro" id="IPR042104">
    <property type="entry name" value="PKS_dehydratase_sf"/>
</dbReference>
<keyword evidence="6" id="KW-0511">Multifunctional enzyme</keyword>
<dbReference type="GO" id="GO:0004315">
    <property type="term" value="F:3-oxoacyl-[acyl-carrier-protein] synthase activity"/>
    <property type="evidence" value="ECO:0007669"/>
    <property type="project" value="InterPro"/>
</dbReference>
<gene>
    <name evidence="13" type="ORF">BECKLFY1418B_GA0070995_10278</name>
</gene>
<dbReference type="SMART" id="SM00826">
    <property type="entry name" value="PKS_DH"/>
    <property type="match status" value="1"/>
</dbReference>
<dbReference type="Pfam" id="PF22621">
    <property type="entry name" value="CurL-like_PKS_C"/>
    <property type="match status" value="1"/>
</dbReference>
<evidence type="ECO:0000256" key="2">
    <source>
        <dbReference type="ARBA" id="ARBA00006484"/>
    </source>
</evidence>
<dbReference type="Gene3D" id="3.30.559.10">
    <property type="entry name" value="Chloramphenicol acetyltransferase-like domain"/>
    <property type="match status" value="1"/>
</dbReference>
<dbReference type="InterPro" id="IPR036291">
    <property type="entry name" value="NAD(P)-bd_dom_sf"/>
</dbReference>
<dbReference type="PANTHER" id="PTHR43775">
    <property type="entry name" value="FATTY ACID SYNTHASE"/>
    <property type="match status" value="1"/>
</dbReference>
<dbReference type="CDD" id="cd00833">
    <property type="entry name" value="PKS"/>
    <property type="match status" value="1"/>
</dbReference>
<dbReference type="InterPro" id="IPR049900">
    <property type="entry name" value="PKS_mFAS_DH"/>
</dbReference>
<feature type="region of interest" description="C-terminal hotdog fold" evidence="8">
    <location>
        <begin position="1079"/>
        <end position="1221"/>
    </location>
</feature>
<feature type="domain" description="Ketosynthase family 3 (KS3)" evidence="11">
    <location>
        <begin position="36"/>
        <end position="461"/>
    </location>
</feature>
<dbReference type="GO" id="GO:0005737">
    <property type="term" value="C:cytoplasm"/>
    <property type="evidence" value="ECO:0007669"/>
    <property type="project" value="TreeGrafter"/>
</dbReference>
<name>A0A450UGG5_9GAMM</name>
<evidence type="ECO:0000256" key="4">
    <source>
        <dbReference type="ARBA" id="ARBA00022553"/>
    </source>
</evidence>
<reference evidence="13" key="1">
    <citation type="submission" date="2019-02" db="EMBL/GenBank/DDBJ databases">
        <authorList>
            <person name="Gruber-Vodicka R. H."/>
            <person name="Seah K. B. B."/>
        </authorList>
    </citation>
    <scope>NUCLEOTIDE SEQUENCE</scope>
    <source>
        <strain evidence="13">BECK_M7</strain>
    </source>
</reference>
<evidence type="ECO:0000259" key="12">
    <source>
        <dbReference type="PROSITE" id="PS52019"/>
    </source>
</evidence>
<evidence type="ECO:0000256" key="9">
    <source>
        <dbReference type="SAM" id="MobiDB-lite"/>
    </source>
</evidence>
<evidence type="ECO:0000256" key="8">
    <source>
        <dbReference type="PROSITE-ProRule" id="PRU01363"/>
    </source>
</evidence>
<evidence type="ECO:0000313" key="13">
    <source>
        <dbReference type="EMBL" id="VFJ91618.1"/>
    </source>
</evidence>
<dbReference type="Gene3D" id="3.10.129.110">
    <property type="entry name" value="Polyketide synthase dehydratase"/>
    <property type="match status" value="1"/>
</dbReference>
<evidence type="ECO:0000256" key="7">
    <source>
        <dbReference type="ARBA" id="ARBA00054155"/>
    </source>
</evidence>
<dbReference type="Pfam" id="PF02801">
    <property type="entry name" value="Ketoacyl-synt_C"/>
    <property type="match status" value="1"/>
</dbReference>
<dbReference type="CDD" id="cd08955">
    <property type="entry name" value="KR_2_FAS_SDR_x"/>
    <property type="match status" value="1"/>
</dbReference>
<feature type="region of interest" description="Disordered" evidence="9">
    <location>
        <begin position="1285"/>
        <end position="1310"/>
    </location>
</feature>
<dbReference type="Gene3D" id="3.40.366.10">
    <property type="entry name" value="Malonyl-Coenzyme A Acyl Carrier Protein, domain 2"/>
    <property type="match status" value="1"/>
</dbReference>
<dbReference type="InterPro" id="IPR020806">
    <property type="entry name" value="PKS_PP-bd"/>
</dbReference>
<dbReference type="InterPro" id="IPR013154">
    <property type="entry name" value="ADH-like_N"/>
</dbReference>
<dbReference type="InterPro" id="IPR016035">
    <property type="entry name" value="Acyl_Trfase/lysoPLipase"/>
</dbReference>
<dbReference type="SMART" id="SM00823">
    <property type="entry name" value="PKS_PP"/>
    <property type="match status" value="1"/>
</dbReference>
<dbReference type="Pfam" id="PF00109">
    <property type="entry name" value="ketoacyl-synt"/>
    <property type="match status" value="1"/>
</dbReference>
<dbReference type="InterPro" id="IPR049552">
    <property type="entry name" value="PKS_DH_N"/>
</dbReference>
<dbReference type="InterPro" id="IPR013968">
    <property type="entry name" value="PKS_KR"/>
</dbReference>
<evidence type="ECO:0000259" key="10">
    <source>
        <dbReference type="PROSITE" id="PS50075"/>
    </source>
</evidence>
<dbReference type="Pfam" id="PF00668">
    <property type="entry name" value="Condensation"/>
    <property type="match status" value="1"/>
</dbReference>
<dbReference type="PANTHER" id="PTHR43775:SF37">
    <property type="entry name" value="SI:DKEY-61P9.11"/>
    <property type="match status" value="1"/>
</dbReference>
<dbReference type="FunFam" id="3.40.366.10:FF:000002">
    <property type="entry name" value="Probable polyketide synthase 2"/>
    <property type="match status" value="1"/>
</dbReference>
<dbReference type="Gene3D" id="3.90.180.10">
    <property type="entry name" value="Medium-chain alcohol dehydrogenases, catalytic domain"/>
    <property type="match status" value="1"/>
</dbReference>
<feature type="active site" description="Proton acceptor; for dehydratase activity" evidence="8">
    <location>
        <position position="956"/>
    </location>
</feature>
<feature type="active site" description="Proton donor; for dehydratase activity" evidence="8">
    <location>
        <position position="1140"/>
    </location>
</feature>
<dbReference type="GO" id="GO:0031177">
    <property type="term" value="F:phosphopantetheine binding"/>
    <property type="evidence" value="ECO:0007669"/>
    <property type="project" value="InterPro"/>
</dbReference>
<feature type="compositionally biased region" description="Basic and acidic residues" evidence="9">
    <location>
        <begin position="2190"/>
        <end position="2207"/>
    </location>
</feature>
<evidence type="ECO:0000256" key="5">
    <source>
        <dbReference type="ARBA" id="ARBA00022679"/>
    </source>
</evidence>
<dbReference type="Pfam" id="PF14765">
    <property type="entry name" value="PS-DH"/>
    <property type="match status" value="1"/>
</dbReference>
<sequence>MSYLKSGIEKPSPLKRAMFALEKLQLKFDAVEFARTEPIAIIGMGCRFPGANNPDAYWQLLHGGVDAITEVPRERWDNDALFDTDPNALGKLYTRHGGFLSGIDRFDPMFFGISPREAVDLDPQQRLLLEVTWEALENAGQVPGGLIGQPVGVFVGSTQMDYGSLQYSSPPENITAYSLTGGGLSFIAGRLSYVLGLRGPALALDTACSSSLVALHLACQSLRNAECELALAGGVNLILFPEITISLSRTQSLSPDGRCKTFDAAGDGFARGEGCGIVVLKRLSDAIADKDNILALIRGSAVNHDGVSGGFTVPNEQAQEKLIRRALENAGLTPAQIDYVEAHGTGTSLGDPIEVGALGTVFGEEHSSDSPLTIGSVKSNFGHLEAAASIAGLIKIVLSLQHEEIPAHLHFKEPNPHIDWENLPIRVPVKRQSWLRGEKSRFAGVSSFGMSGTNAHVVLEEAPPVNEPPVIEAERPFHLLTLSAKSNEALRELAENYAAWLEAHPETTLADACFTASTGRSHFEHRLALVAGSREEAQKQLRAANYTVGIAHRKRPKIAFLFTGQGSEYVDMGRQLYETQALFRETLDRCDAILRPLNVPLLDLLYPQSRNSDIELSTDMTYLQPVLFALEYALAELWQSWGVTPDVVMGHSVGEYVAACVAGIFSLEDGLKFVAARGRLMQTCDEGKMLAVSVSETRAMEIIAPYGQDVSVATINSPESVVISGRPEAVEAILASLIDEEGIETKLLPIPRASHSAMMEPALPELEKVAESITYARPRVPLCSNVTGKIATNEITTPGYWVRHLRQPVRFAESVKTLYGQGFQTFLEIGPKPALLGMAGQCLPDSMDTCTWLPSLREGQEDWRQMLDSLGQWYVRGGAVDWVAFDREYPRHKVSLPTYPFQRQRYWVDRARLARRTAQDLSDHPLLGRRLRLSRSEDIYFESKIDLSSITWFTDHRVFDVAVFPATGYLAMVLAAATDILSPSRQGLPGSSARDDNKQQELPVSIRDIAIEQALILPEEETTTVQLVLSPIDSGYRFEIFSLRTESGWRPHATGQLVSDGIEEESDAVDITRLQTQYPTEISVADHYRTCYEHGLNYGPGFQAIKRLFRGEGVALGEIELPESLAREIDNYRLHPALFDAALQVILSATSNASNETYLPIAVKELRVYRHAGIRLWSFARVIDSDEKGFTADVSLFDEQGINIAEIGGFTAGRVSHEVLQRHFRKQSNDLYEIAWQARPLEVEKPITDENPGSWLIFADRGGMGQELTEHLEASGNTCILVHAENTSSRQGLPRPSARDGKNNNNEWYLDPADPADFQRLFTDALRKETPPLRGIVHLWSLDTPDTPELTTEKLTEVQTLTCGSVLHLLQAQTKQKQSAGVWPRLWLITRNAVNVGEPQDSLAVAQAPLWGLGKVIALEHPELRCTRVDLDPSIDKHAEKETNAEILFGEIRLGGEEDPKEDQIAFRDGDRYVARLVPHGQEGARGRLEVPHGKPYQLQIPRRGTLDDLELALVTRRPPETGEVEIRVRASGLNFRDVLNALDLYPGDPGPLGGECAGEIVAVGEGVEDFRIGDPVIAMAPGSFSQYVTVNAALVTLKPEALGFEEAATIPVVFLTAWYALHHLANLSAGDRVLIHAASGGVGQAAIQLAQLAGAEIFATASLPKWKFLESLGVKHIMNSRTLDFVEEIRGITEGQGVDIVLNSLTSEGFIEKSLSVLKDGGRFLEISKVGVWQPEQVTEFNPELSYFLIDLAQMCQEQPVSIQAMLRELIPLFEAGHLKPLPCRVFPIPDTISAFRYMQQARHIGKIVLTPPADTTDADASTLIRSDATYLITGGLGALGLEVACWMVKQGARHLVLTGRRGPSDEARRVIEQLEETGARILVVNADVSDGAQVIHLFEKMEAEMPPLKGIIHAAGILDDGVLLQQKLARFERVLAPKVTGSWILHTLTLDRPLDFFVCFSSIASLLGSSGQGNYAAANAFMDTLVHHRRAMGLPGLSINWGVWGKIGLAANLDSRDRDRLAAMGMDSIEPERGISILGQLMGQSEAIQVGVFPVNWPRFLQQFPVAPAFLSELYRSPPTQSSTSANFIESLKKISDEKQRGYLSTHIQSEINKVLGFDPSRPMDSRKKFSALGMDSLMVVEFTNRLQTSLECSLPSALLFQYSTLDELVDHITNEILALESPWHKHDATGKTEEKPINVPEKHLASSIRSGEKSYPQLHNQQECYLWHEQIENKTCLNLYTVSRLRSPVDVSAMGKASQMLLDRHDSLRMIYARHGSDFVQEVQSDQTVDFESLDMRARSPDDIAKVISVLIREPFDPETGPMLRARLFSREEDDHVFLMIVHHIAVDGISLDILHSELWSLYRTCHAGIEPDLPPVTKSFTDYVRWQTARQGSSEGEQLWQYWKEQLGEELPRLDFPTDYLRPMINRHYGAADCPISLDAKLIRQLRELARSRDVTPNVLFVSAFQTLLYRCTGRRDFSTGMHIANRTRPEFSRTVGYLADMAPIRARISPGMTFGELLRQTHRAVTGAIAHQGHTAGLLAKRLQPERHPSYSYIEAWFTMLPLSLFENYGSFLDTDVQVERGGLCIERFNCGESGLPLLLGSWYDLELSLLEGSDTITGSLGYNTDLFEKTTIKRLVTQFQSLLEAIVIDPEQTI</sequence>
<protein>
    <submittedName>
        <fullName evidence="13">Myxalamid-type polyketide synthase MxaB</fullName>
    </submittedName>
</protein>
<dbReference type="GO" id="GO:0005886">
    <property type="term" value="C:plasma membrane"/>
    <property type="evidence" value="ECO:0007669"/>
    <property type="project" value="TreeGrafter"/>
</dbReference>
<dbReference type="InterPro" id="IPR050091">
    <property type="entry name" value="PKS_NRPS_Biosynth_Enz"/>
</dbReference>
<feature type="domain" description="PKS/mFAS DH" evidence="12">
    <location>
        <begin position="924"/>
        <end position="1221"/>
    </location>
</feature>
<dbReference type="SUPFAM" id="SSF51735">
    <property type="entry name" value="NAD(P)-binding Rossmann-fold domains"/>
    <property type="match status" value="3"/>
</dbReference>
<dbReference type="FunFam" id="3.40.47.10:FF:000019">
    <property type="entry name" value="Polyketide synthase type I"/>
    <property type="match status" value="1"/>
</dbReference>
<dbReference type="InterPro" id="IPR036736">
    <property type="entry name" value="ACP-like_sf"/>
</dbReference>
<dbReference type="SUPFAM" id="SSF53901">
    <property type="entry name" value="Thiolase-like"/>
    <property type="match status" value="1"/>
</dbReference>
<dbReference type="SUPFAM" id="SSF50129">
    <property type="entry name" value="GroES-like"/>
    <property type="match status" value="1"/>
</dbReference>
<dbReference type="Gene3D" id="3.30.70.3290">
    <property type="match status" value="1"/>
</dbReference>
<comment type="similarity">
    <text evidence="2">Belongs to the short-chain dehydrogenases/reductases (SDR) family.</text>
</comment>
<comment type="function">
    <text evidence="7">Involved in production of the polyketide antibiotic thailandamide.</text>
</comment>
<dbReference type="CDD" id="cd19531">
    <property type="entry name" value="LCL_NRPS-like"/>
    <property type="match status" value="1"/>
</dbReference>
<dbReference type="GO" id="GO:0016491">
    <property type="term" value="F:oxidoreductase activity"/>
    <property type="evidence" value="ECO:0007669"/>
    <property type="project" value="InterPro"/>
</dbReference>
<organism evidence="13">
    <name type="scientific">Candidatus Kentrum sp. LFY</name>
    <dbReference type="NCBI Taxonomy" id="2126342"/>
    <lineage>
        <taxon>Bacteria</taxon>
        <taxon>Pseudomonadati</taxon>
        <taxon>Pseudomonadota</taxon>
        <taxon>Gammaproteobacteria</taxon>
        <taxon>Candidatus Kentrum</taxon>
    </lineage>
</organism>
<evidence type="ECO:0000256" key="1">
    <source>
        <dbReference type="ARBA" id="ARBA00005194"/>
    </source>
</evidence>
<evidence type="ECO:0000256" key="3">
    <source>
        <dbReference type="ARBA" id="ARBA00022450"/>
    </source>
</evidence>
<dbReference type="Pfam" id="PF08240">
    <property type="entry name" value="ADH_N"/>
    <property type="match status" value="1"/>
</dbReference>
<dbReference type="InterPro" id="IPR057326">
    <property type="entry name" value="KR_dom"/>
</dbReference>
<dbReference type="Pfam" id="PF00698">
    <property type="entry name" value="Acyl_transf_1"/>
    <property type="match status" value="1"/>
</dbReference>
<evidence type="ECO:0000259" key="11">
    <source>
        <dbReference type="PROSITE" id="PS52004"/>
    </source>
</evidence>
<dbReference type="PROSITE" id="PS52019">
    <property type="entry name" value="PKS_MFAS_DH"/>
    <property type="match status" value="1"/>
</dbReference>
<dbReference type="SUPFAM" id="SSF55048">
    <property type="entry name" value="Probable ACP-binding domain of malonyl-CoA ACP transacylase"/>
    <property type="match status" value="1"/>
</dbReference>
<dbReference type="InterPro" id="IPR020807">
    <property type="entry name" value="PKS_DH"/>
</dbReference>
<dbReference type="InterPro" id="IPR020843">
    <property type="entry name" value="ER"/>
</dbReference>
<dbReference type="SUPFAM" id="SSF52151">
    <property type="entry name" value="FabD/lysophospholipase-like"/>
    <property type="match status" value="1"/>
</dbReference>
<dbReference type="SUPFAM" id="SSF47336">
    <property type="entry name" value="ACP-like"/>
    <property type="match status" value="1"/>
</dbReference>
<dbReference type="SMART" id="SM00825">
    <property type="entry name" value="PKS_KS"/>
    <property type="match status" value="1"/>
</dbReference>
<dbReference type="InterPro" id="IPR011032">
    <property type="entry name" value="GroES-like_sf"/>
</dbReference>
<dbReference type="SMART" id="SM01294">
    <property type="entry name" value="PKS_PP_betabranch"/>
    <property type="match status" value="1"/>
</dbReference>
<dbReference type="InterPro" id="IPR009081">
    <property type="entry name" value="PP-bd_ACP"/>
</dbReference>
<dbReference type="Pfam" id="PF08659">
    <property type="entry name" value="KR"/>
    <property type="match status" value="1"/>
</dbReference>
<dbReference type="PROSITE" id="PS50075">
    <property type="entry name" value="CARRIER"/>
    <property type="match status" value="1"/>
</dbReference>
<dbReference type="SMART" id="SM00827">
    <property type="entry name" value="PKS_AT"/>
    <property type="match status" value="1"/>
</dbReference>
<dbReference type="InterPro" id="IPR049551">
    <property type="entry name" value="PKS_DH_C"/>
</dbReference>
<dbReference type="PROSITE" id="PS52004">
    <property type="entry name" value="KS3_2"/>
    <property type="match status" value="1"/>
</dbReference>
<dbReference type="GO" id="GO:0071770">
    <property type="term" value="P:DIM/DIP cell wall layer assembly"/>
    <property type="evidence" value="ECO:0007669"/>
    <property type="project" value="TreeGrafter"/>
</dbReference>
<dbReference type="InterPro" id="IPR020841">
    <property type="entry name" value="PKS_Beta-ketoAc_synthase_dom"/>
</dbReference>
<keyword evidence="3" id="KW-0596">Phosphopantetheine</keyword>
<dbReference type="InterPro" id="IPR014031">
    <property type="entry name" value="Ketoacyl_synth_C"/>
</dbReference>
<dbReference type="Pfam" id="PF00550">
    <property type="entry name" value="PP-binding"/>
    <property type="match status" value="1"/>
</dbReference>
<proteinExistence type="inferred from homology"/>
<dbReference type="UniPathway" id="UPA00094"/>
<dbReference type="Gene3D" id="1.10.1200.10">
    <property type="entry name" value="ACP-like"/>
    <property type="match status" value="1"/>
</dbReference>